<dbReference type="Pfam" id="PF02983">
    <property type="entry name" value="Pro_Al_protease"/>
    <property type="match status" value="1"/>
</dbReference>
<organism evidence="12 13">
    <name type="scientific">Phytohabitans rumicis</name>
    <dbReference type="NCBI Taxonomy" id="1076125"/>
    <lineage>
        <taxon>Bacteria</taxon>
        <taxon>Bacillati</taxon>
        <taxon>Actinomycetota</taxon>
        <taxon>Actinomycetes</taxon>
        <taxon>Micromonosporales</taxon>
        <taxon>Micromonosporaceae</taxon>
    </lineage>
</organism>
<feature type="disulfide bond" evidence="9">
    <location>
        <begin position="161"/>
        <end position="182"/>
    </location>
</feature>
<name>A0A6V8LLI1_9ACTN</name>
<comment type="similarity">
    <text evidence="1">Belongs to the peptidase S1 family.</text>
</comment>
<dbReference type="Pfam" id="PF00089">
    <property type="entry name" value="Trypsin"/>
    <property type="match status" value="1"/>
</dbReference>
<evidence type="ECO:0000256" key="9">
    <source>
        <dbReference type="PIRSR" id="PIRSR001134-2"/>
    </source>
</evidence>
<keyword evidence="6" id="KW-0865">Zymogen</keyword>
<evidence type="ECO:0000313" key="13">
    <source>
        <dbReference type="Proteomes" id="UP000482960"/>
    </source>
</evidence>
<comment type="caution">
    <text evidence="12">The sequence shown here is derived from an EMBL/GenBank/DDBJ whole genome shotgun (WGS) entry which is preliminary data.</text>
</comment>
<feature type="domain" description="Peptidase S1" evidence="10">
    <location>
        <begin position="172"/>
        <end position="337"/>
    </location>
</feature>
<feature type="active site" description="Charge relay system" evidence="8">
    <location>
        <position position="214"/>
    </location>
</feature>
<evidence type="ECO:0000256" key="2">
    <source>
        <dbReference type="ARBA" id="ARBA00022670"/>
    </source>
</evidence>
<keyword evidence="3" id="KW-0732">Signal</keyword>
<dbReference type="PIRSF" id="PIRSF001134">
    <property type="entry name" value="Streptogrisin"/>
    <property type="match status" value="1"/>
</dbReference>
<evidence type="ECO:0000259" key="11">
    <source>
        <dbReference type="Pfam" id="PF02983"/>
    </source>
</evidence>
<dbReference type="InterPro" id="IPR001254">
    <property type="entry name" value="Trypsin_dom"/>
</dbReference>
<evidence type="ECO:0000256" key="4">
    <source>
        <dbReference type="ARBA" id="ARBA00022801"/>
    </source>
</evidence>
<protein>
    <recommendedName>
        <fullName evidence="14">Serine protease</fullName>
    </recommendedName>
</protein>
<evidence type="ECO:0000313" key="12">
    <source>
        <dbReference type="EMBL" id="GFJ95851.1"/>
    </source>
</evidence>
<dbReference type="GO" id="GO:0005576">
    <property type="term" value="C:extracellular region"/>
    <property type="evidence" value="ECO:0007669"/>
    <property type="project" value="InterPro"/>
</dbReference>
<dbReference type="AlphaFoldDB" id="A0A6V8LLI1"/>
<feature type="disulfide bond" evidence="9">
    <location>
        <begin position="295"/>
        <end position="325"/>
    </location>
</feature>
<keyword evidence="2" id="KW-0645">Protease</keyword>
<accession>A0A6V8LLI1</accession>
<dbReference type="InterPro" id="IPR001316">
    <property type="entry name" value="Pept_S1A_streptogrisin"/>
</dbReference>
<dbReference type="PROSITE" id="PS00134">
    <property type="entry name" value="TRYPSIN_HIS"/>
    <property type="match status" value="1"/>
</dbReference>
<dbReference type="SUPFAM" id="SSF50494">
    <property type="entry name" value="Trypsin-like serine proteases"/>
    <property type="match status" value="1"/>
</dbReference>
<evidence type="ECO:0000256" key="8">
    <source>
        <dbReference type="PIRSR" id="PIRSR001134-1"/>
    </source>
</evidence>
<evidence type="ECO:0008006" key="14">
    <source>
        <dbReference type="Google" id="ProtNLM"/>
    </source>
</evidence>
<dbReference type="InterPro" id="IPR009003">
    <property type="entry name" value="Peptidase_S1_PA"/>
</dbReference>
<dbReference type="Gene3D" id="2.40.10.10">
    <property type="entry name" value="Trypsin-like serine proteases"/>
    <property type="match status" value="2"/>
</dbReference>
<keyword evidence="7 9" id="KW-1015">Disulfide bond</keyword>
<evidence type="ECO:0000256" key="3">
    <source>
        <dbReference type="ARBA" id="ARBA00022729"/>
    </source>
</evidence>
<keyword evidence="4" id="KW-0378">Hydrolase</keyword>
<evidence type="ECO:0000256" key="1">
    <source>
        <dbReference type="ARBA" id="ARBA00007664"/>
    </source>
</evidence>
<keyword evidence="13" id="KW-1185">Reference proteome</keyword>
<keyword evidence="5" id="KW-0720">Serine protease</keyword>
<gene>
    <name evidence="12" type="ORF">Prum_094930</name>
</gene>
<dbReference type="CDD" id="cd21112">
    <property type="entry name" value="alphaLP-like"/>
    <property type="match status" value="1"/>
</dbReference>
<evidence type="ECO:0000256" key="5">
    <source>
        <dbReference type="ARBA" id="ARBA00022825"/>
    </source>
</evidence>
<dbReference type="Proteomes" id="UP000482960">
    <property type="component" value="Unassembled WGS sequence"/>
</dbReference>
<feature type="active site" description="Charge relay system" evidence="8">
    <location>
        <position position="301"/>
    </location>
</feature>
<feature type="active site" description="Charge relay system" evidence="8">
    <location>
        <position position="181"/>
    </location>
</feature>
<dbReference type="GO" id="GO:0006508">
    <property type="term" value="P:proteolysis"/>
    <property type="evidence" value="ECO:0007669"/>
    <property type="project" value="UniProtKB-KW"/>
</dbReference>
<dbReference type="InterPro" id="IPR018114">
    <property type="entry name" value="TRYPSIN_HIS"/>
</dbReference>
<dbReference type="EMBL" id="BLPG01000002">
    <property type="protein sequence ID" value="GFJ95851.1"/>
    <property type="molecule type" value="Genomic_DNA"/>
</dbReference>
<evidence type="ECO:0000256" key="6">
    <source>
        <dbReference type="ARBA" id="ARBA00023145"/>
    </source>
</evidence>
<dbReference type="PRINTS" id="PR00861">
    <property type="entry name" value="ALYTICPTASE"/>
</dbReference>
<dbReference type="InterPro" id="IPR004236">
    <property type="entry name" value="Pept_S1_alpha_lytic"/>
</dbReference>
<dbReference type="GO" id="GO:0004252">
    <property type="term" value="F:serine-type endopeptidase activity"/>
    <property type="evidence" value="ECO:0007669"/>
    <property type="project" value="InterPro"/>
</dbReference>
<dbReference type="InterPro" id="IPR043504">
    <property type="entry name" value="Peptidase_S1_PA_chymotrypsin"/>
</dbReference>
<evidence type="ECO:0000256" key="7">
    <source>
        <dbReference type="ARBA" id="ARBA00023157"/>
    </source>
</evidence>
<sequence>MPQVVHAAPTPLTEASAVRALAAEFGDDRTAGVYRNETGRLVIAVTDQATAQAVRAAGGVAEVVKYSTAALASIHTTFDERVADVGPIPNTSWGVDPSSNQVVIDIFDGVSAADEKRLRELAAGYGDAARIEELPGTLQAAADIETRGGIGIYPKDGVGYCTLGFNVRNSAGQKYFVTAGHCANTADDRWWNRLNGEHYLGKRIWWDYGGIDKDYAVMEYKGPEAVGPPVVAYGAVTAFGKDYEIIDSRYPTDTDSVMRAGAHSGDLVGEVLSPSVTVTYIDGTTLKNMIKTSLCVMDGDSGGPMWNGVEALGITSGGNRIDEECRSSTNDRVSYYQPVHWVLVHHGLHAF</sequence>
<evidence type="ECO:0000259" key="10">
    <source>
        <dbReference type="Pfam" id="PF00089"/>
    </source>
</evidence>
<proteinExistence type="inferred from homology"/>
<reference evidence="12 13" key="1">
    <citation type="submission" date="2020-03" db="EMBL/GenBank/DDBJ databases">
        <title>Whole genome shotgun sequence of Phytohabitans rumicis NBRC 108638.</title>
        <authorList>
            <person name="Komaki H."/>
            <person name="Tamura T."/>
        </authorList>
    </citation>
    <scope>NUCLEOTIDE SEQUENCE [LARGE SCALE GENOMIC DNA]</scope>
    <source>
        <strain evidence="12 13">NBRC 108638</strain>
    </source>
</reference>
<feature type="domain" description="Peptidase S1A alpha-lytic prodomain" evidence="11">
    <location>
        <begin position="66"/>
        <end position="123"/>
    </location>
</feature>
<reference evidence="12 13" key="2">
    <citation type="submission" date="2020-03" db="EMBL/GenBank/DDBJ databases">
        <authorList>
            <person name="Ichikawa N."/>
            <person name="Kimura A."/>
            <person name="Kitahashi Y."/>
            <person name="Uohara A."/>
        </authorList>
    </citation>
    <scope>NUCLEOTIDE SEQUENCE [LARGE SCALE GENOMIC DNA]</scope>
    <source>
        <strain evidence="12 13">NBRC 108638</strain>
    </source>
</reference>